<proteinExistence type="predicted"/>
<keyword evidence="2" id="KW-1185">Reference proteome</keyword>
<evidence type="ECO:0000313" key="1">
    <source>
        <dbReference type="EMBL" id="PWN50135.1"/>
    </source>
</evidence>
<dbReference type="Proteomes" id="UP000245626">
    <property type="component" value="Unassembled WGS sequence"/>
</dbReference>
<name>A0ACD0NWD4_9BASI</name>
<reference evidence="1 2" key="1">
    <citation type="journal article" date="2018" name="Mol. Biol. Evol.">
        <title>Broad Genomic Sampling Reveals a Smut Pathogenic Ancestry of the Fungal Clade Ustilaginomycotina.</title>
        <authorList>
            <person name="Kijpornyongpan T."/>
            <person name="Mondo S.J."/>
            <person name="Barry K."/>
            <person name="Sandor L."/>
            <person name="Lee J."/>
            <person name="Lipzen A."/>
            <person name="Pangilinan J."/>
            <person name="LaButti K."/>
            <person name="Hainaut M."/>
            <person name="Henrissat B."/>
            <person name="Grigoriev I.V."/>
            <person name="Spatafora J.W."/>
            <person name="Aime M.C."/>
        </authorList>
    </citation>
    <scope>NUCLEOTIDE SEQUENCE [LARGE SCALE GENOMIC DNA]</scope>
    <source>
        <strain evidence="1 2">SA 807</strain>
    </source>
</reference>
<evidence type="ECO:0000313" key="2">
    <source>
        <dbReference type="Proteomes" id="UP000245626"/>
    </source>
</evidence>
<dbReference type="EMBL" id="KZ819965">
    <property type="protein sequence ID" value="PWN50135.1"/>
    <property type="molecule type" value="Genomic_DNA"/>
</dbReference>
<protein>
    <submittedName>
        <fullName evidence="1">Uncharacterized protein</fullName>
    </submittedName>
</protein>
<accession>A0ACD0NWD4</accession>
<gene>
    <name evidence="1" type="ORF">IE53DRAFT_362612</name>
</gene>
<organism evidence="1 2">
    <name type="scientific">Violaceomyces palustris</name>
    <dbReference type="NCBI Taxonomy" id="1673888"/>
    <lineage>
        <taxon>Eukaryota</taxon>
        <taxon>Fungi</taxon>
        <taxon>Dikarya</taxon>
        <taxon>Basidiomycota</taxon>
        <taxon>Ustilaginomycotina</taxon>
        <taxon>Ustilaginomycetes</taxon>
        <taxon>Violaceomycetales</taxon>
        <taxon>Violaceomycetaceae</taxon>
        <taxon>Violaceomyces</taxon>
    </lineage>
</organism>
<sequence>MPSNASRHFDTPPLITHLPASTIAPFSKTASNPAVTRSSASASSPSSSNSVHDEGDHRHPDAIVTTPVKTLTGIETISPHRFPQQKSTPSPSSSTINRKAGPHPSSEQAPVTIISSVSRKQNSACDTCRSRKVKCNKLSGESKCIYCKNKGIECTTMYVEWATSASKRTNRRPYKKTKLENTPASSDASGLDEIDPGQVALLPHPLGQGGPHPGVKNADPVGRPIIDFLFRREAEYVGVIPKLSYYSSVPSSALPPVPKQGPSRPIGHRINPSTTAELRLLDTTLRDEFVSDLIETYFSVVHIRIPFVNPHVFKKRYHERSPELGGPPADVLVAVVIAFGAKFSENPIVVADREESARELQRAYDSAQAALSRGERAKAAAITGAKGGVDLPILTLPSKYREKGCSRIAKDLVLKAQEALEKNKAYRIATLENIQACLLIECIFFLPPTLVKEGMPRSHSVNLFGGGASGQPDLPFSKGFWFMSAIRMLLELKLNLKETVMAIKDADVRGEVIFAWWMACLSDAASSAFFRRKPLIRRHDYTSDPPAGNPSSNAEAPSPLLSLDAYLAWYESVHETAEIHRMLADVFWIPTRARDGVEFSTVEAIVKRIERWKANHLHKVGVPTPSWPSHWDYIAAVTACCSDISFHILWIMVFEAIDEFGIRGTDRSEASCLEGNKPLATLSSVQRSVSESTTTHPSPEPDLNQVNLLKVKVEDAALSGALRVAALTDVLSTNGYLRLDPNLMLAPLEIAAKHLARFQRSSEVEIMVSGLRQYAISYESLYQTADEIESMAKDYVEFGKRFPEMRKGARLPKGWVREQSFGFGGVGPDGNGHWNGNGTHDPYKAYHKADRGGEEEGSTQQHDASSLSPSLPSTTRTTT</sequence>